<evidence type="ECO:0000313" key="10">
    <source>
        <dbReference type="Proteomes" id="UP000598820"/>
    </source>
</evidence>
<organism evidence="9 10">
    <name type="scientific">Spirosoma profusum</name>
    <dbReference type="NCBI Taxonomy" id="2771354"/>
    <lineage>
        <taxon>Bacteria</taxon>
        <taxon>Pseudomonadati</taxon>
        <taxon>Bacteroidota</taxon>
        <taxon>Cytophagia</taxon>
        <taxon>Cytophagales</taxon>
        <taxon>Cytophagaceae</taxon>
        <taxon>Spirosoma</taxon>
    </lineage>
</organism>
<accession>A0A927AST5</accession>
<keyword evidence="10" id="KW-1185">Reference proteome</keyword>
<evidence type="ECO:0000313" key="9">
    <source>
        <dbReference type="EMBL" id="MBD2704383.1"/>
    </source>
</evidence>
<dbReference type="GO" id="GO:0008610">
    <property type="term" value="P:lipid biosynthetic process"/>
    <property type="evidence" value="ECO:0007669"/>
    <property type="project" value="InterPro"/>
</dbReference>
<dbReference type="GO" id="GO:0012505">
    <property type="term" value="C:endomembrane system"/>
    <property type="evidence" value="ECO:0007669"/>
    <property type="project" value="UniProtKB-SubCell"/>
</dbReference>
<evidence type="ECO:0000256" key="1">
    <source>
        <dbReference type="ARBA" id="ARBA00004127"/>
    </source>
</evidence>
<evidence type="ECO:0000256" key="2">
    <source>
        <dbReference type="ARBA" id="ARBA00022692"/>
    </source>
</evidence>
<dbReference type="RefSeq" id="WP_190890918.1">
    <property type="nucleotide sequence ID" value="NZ_JACWZY010000031.1"/>
</dbReference>
<dbReference type="Proteomes" id="UP000598820">
    <property type="component" value="Unassembled WGS sequence"/>
</dbReference>
<name>A0A927AST5_9BACT</name>
<dbReference type="EMBL" id="JACWZY010000031">
    <property type="protein sequence ID" value="MBD2704383.1"/>
    <property type="molecule type" value="Genomic_DNA"/>
</dbReference>
<evidence type="ECO:0000259" key="8">
    <source>
        <dbReference type="Pfam" id="PF04116"/>
    </source>
</evidence>
<dbReference type="InterPro" id="IPR006694">
    <property type="entry name" value="Fatty_acid_hydroxylase"/>
</dbReference>
<evidence type="ECO:0000256" key="4">
    <source>
        <dbReference type="ARBA" id="ARBA00023002"/>
    </source>
</evidence>
<dbReference type="GO" id="GO:0006643">
    <property type="term" value="P:membrane lipid metabolic process"/>
    <property type="evidence" value="ECO:0007669"/>
    <property type="project" value="TreeGrafter"/>
</dbReference>
<dbReference type="GO" id="GO:0016020">
    <property type="term" value="C:membrane"/>
    <property type="evidence" value="ECO:0007669"/>
    <property type="project" value="GOC"/>
</dbReference>
<evidence type="ECO:0000256" key="7">
    <source>
        <dbReference type="SAM" id="Phobius"/>
    </source>
</evidence>
<feature type="domain" description="Fatty acid hydroxylase" evidence="8">
    <location>
        <begin position="104"/>
        <end position="234"/>
    </location>
</feature>
<sequence length="330" mass="38928">MLDSLFGAPEIDIHTITNLEKGIPNIILWAVPVMLFFTVIEMIVTYYQEKDYYEKKETIGSILVGIGSLIVSAALKASLLYLFIWLYNLLPWRMALSWWTLLPCYVIYDFFSYLAHRVSHEQRFWWATHVVHHTGEHYNLTVSYRLSWVQHFKLIFFIPVALIGFHPIIFFVTNQIAVLFQFWVHTEYIRRMPAWIEYIFATPSNHRVHHGSQEKYIDKNFGATFIFWDRLFGTFQPEEEQVIYGITTNIENKANPLLINFQEFIDIVNDVRSAKGLRRKLYFIFGSPIAIAEEKKRLENQVQLTDRKRMDYQPDSTASVPINIGLQTEK</sequence>
<feature type="transmembrane region" description="Helical" evidence="7">
    <location>
        <begin position="59"/>
        <end position="84"/>
    </location>
</feature>
<dbReference type="GO" id="GO:0005506">
    <property type="term" value="F:iron ion binding"/>
    <property type="evidence" value="ECO:0007669"/>
    <property type="project" value="InterPro"/>
</dbReference>
<dbReference type="AlphaFoldDB" id="A0A927AST5"/>
<evidence type="ECO:0000256" key="5">
    <source>
        <dbReference type="ARBA" id="ARBA00023098"/>
    </source>
</evidence>
<keyword evidence="6 7" id="KW-0472">Membrane</keyword>
<feature type="transmembrane region" description="Helical" evidence="7">
    <location>
        <begin position="26"/>
        <end position="47"/>
    </location>
</feature>
<comment type="subcellular location">
    <subcellularLocation>
        <location evidence="1">Endomembrane system</location>
        <topology evidence="1">Multi-pass membrane protein</topology>
    </subcellularLocation>
</comment>
<dbReference type="InterPro" id="IPR051689">
    <property type="entry name" value="Sterol_desaturase/TMEM195"/>
</dbReference>
<evidence type="ECO:0000256" key="3">
    <source>
        <dbReference type="ARBA" id="ARBA00022989"/>
    </source>
</evidence>
<proteinExistence type="predicted"/>
<comment type="caution">
    <text evidence="9">The sequence shown here is derived from an EMBL/GenBank/DDBJ whole genome shotgun (WGS) entry which is preliminary data.</text>
</comment>
<keyword evidence="4" id="KW-0560">Oxidoreductase</keyword>
<dbReference type="PANTHER" id="PTHR21624:SF1">
    <property type="entry name" value="ALKYLGLYCEROL MONOOXYGENASE"/>
    <property type="match status" value="1"/>
</dbReference>
<gene>
    <name evidence="9" type="ORF">IC229_27330</name>
</gene>
<reference evidence="9" key="1">
    <citation type="submission" date="2020-09" db="EMBL/GenBank/DDBJ databases">
        <authorList>
            <person name="Kim M.K."/>
        </authorList>
    </citation>
    <scope>NUCLEOTIDE SEQUENCE</scope>
    <source>
        <strain evidence="9">BT702</strain>
    </source>
</reference>
<dbReference type="GO" id="GO:0050479">
    <property type="term" value="F:glyceryl-ether monooxygenase activity"/>
    <property type="evidence" value="ECO:0007669"/>
    <property type="project" value="TreeGrafter"/>
</dbReference>
<keyword evidence="3 7" id="KW-1133">Transmembrane helix</keyword>
<feature type="transmembrane region" description="Helical" evidence="7">
    <location>
        <begin position="154"/>
        <end position="183"/>
    </location>
</feature>
<dbReference type="Pfam" id="PF04116">
    <property type="entry name" value="FA_hydroxylase"/>
    <property type="match status" value="1"/>
</dbReference>
<keyword evidence="5" id="KW-0443">Lipid metabolism</keyword>
<feature type="transmembrane region" description="Helical" evidence="7">
    <location>
        <begin position="96"/>
        <end position="115"/>
    </location>
</feature>
<evidence type="ECO:0000256" key="6">
    <source>
        <dbReference type="ARBA" id="ARBA00023136"/>
    </source>
</evidence>
<keyword evidence="2 7" id="KW-0812">Transmembrane</keyword>
<protein>
    <submittedName>
        <fullName evidence="9">Sterol desaturase family protein</fullName>
    </submittedName>
</protein>
<dbReference type="PANTHER" id="PTHR21624">
    <property type="entry name" value="STEROL DESATURASE-RELATED PROTEIN"/>
    <property type="match status" value="1"/>
</dbReference>